<dbReference type="Pfam" id="PF00015">
    <property type="entry name" value="MCPsignal"/>
    <property type="match status" value="1"/>
</dbReference>
<dbReference type="Proteomes" id="UP001548590">
    <property type="component" value="Unassembled WGS sequence"/>
</dbReference>
<keyword evidence="1 3" id="KW-0807">Transducer</keyword>
<keyword evidence="4" id="KW-1133">Transmembrane helix</keyword>
<evidence type="ECO:0000256" key="2">
    <source>
        <dbReference type="ARBA" id="ARBA00029447"/>
    </source>
</evidence>
<keyword evidence="4" id="KW-0812">Transmembrane</keyword>
<dbReference type="RefSeq" id="WP_345927875.1">
    <property type="nucleotide sequence ID" value="NZ_JBDIVF010000004.1"/>
</dbReference>
<evidence type="ECO:0000256" key="1">
    <source>
        <dbReference type="ARBA" id="ARBA00023224"/>
    </source>
</evidence>
<keyword evidence="7" id="KW-1185">Reference proteome</keyword>
<feature type="transmembrane region" description="Helical" evidence="4">
    <location>
        <begin position="30"/>
        <end position="48"/>
    </location>
</feature>
<feature type="domain" description="Methyl-accepting transducer" evidence="5">
    <location>
        <begin position="102"/>
        <end position="306"/>
    </location>
</feature>
<gene>
    <name evidence="6" type="ORF">ABVT11_11740</name>
</gene>
<evidence type="ECO:0000259" key="5">
    <source>
        <dbReference type="PROSITE" id="PS50111"/>
    </source>
</evidence>
<dbReference type="Gene3D" id="1.10.287.950">
    <property type="entry name" value="Methyl-accepting chemotaxis protein"/>
    <property type="match status" value="1"/>
</dbReference>
<dbReference type="EMBL" id="JBEWLZ010000006">
    <property type="protein sequence ID" value="MET1490497.1"/>
    <property type="molecule type" value="Genomic_DNA"/>
</dbReference>
<reference evidence="6 7" key="1">
    <citation type="submission" date="2024-07" db="EMBL/GenBank/DDBJ databases">
        <title>Uliginosibacterium paludis KCTC:42655.</title>
        <authorList>
            <person name="Kim M.K."/>
        </authorList>
    </citation>
    <scope>NUCLEOTIDE SEQUENCE [LARGE SCALE GENOMIC DNA]</scope>
    <source>
        <strain evidence="6 7">KCTC 42655</strain>
    </source>
</reference>
<evidence type="ECO:0000313" key="7">
    <source>
        <dbReference type="Proteomes" id="UP001548590"/>
    </source>
</evidence>
<dbReference type="PRINTS" id="PR00260">
    <property type="entry name" value="CHEMTRNSDUCR"/>
</dbReference>
<evidence type="ECO:0000256" key="4">
    <source>
        <dbReference type="SAM" id="Phobius"/>
    </source>
</evidence>
<dbReference type="PANTHER" id="PTHR32089:SF112">
    <property type="entry name" value="LYSOZYME-LIKE PROTEIN-RELATED"/>
    <property type="match status" value="1"/>
</dbReference>
<protein>
    <submittedName>
        <fullName evidence="6">Methyl-accepting chemotaxis protein</fullName>
    </submittedName>
</protein>
<dbReference type="PANTHER" id="PTHR32089">
    <property type="entry name" value="METHYL-ACCEPTING CHEMOTAXIS PROTEIN MCPB"/>
    <property type="match status" value="1"/>
</dbReference>
<proteinExistence type="inferred from homology"/>
<dbReference type="PROSITE" id="PS50111">
    <property type="entry name" value="CHEMOTAXIS_TRANSDUC_2"/>
    <property type="match status" value="1"/>
</dbReference>
<name>A0ABV2CRU6_9RHOO</name>
<dbReference type="InterPro" id="IPR004089">
    <property type="entry name" value="MCPsignal_dom"/>
</dbReference>
<comment type="caution">
    <text evidence="6">The sequence shown here is derived from an EMBL/GenBank/DDBJ whole genome shotgun (WGS) entry which is preliminary data.</text>
</comment>
<evidence type="ECO:0000313" key="6">
    <source>
        <dbReference type="EMBL" id="MET1490497.1"/>
    </source>
</evidence>
<feature type="transmembrane region" description="Helical" evidence="4">
    <location>
        <begin position="7"/>
        <end position="24"/>
    </location>
</feature>
<evidence type="ECO:0000256" key="3">
    <source>
        <dbReference type="PROSITE-ProRule" id="PRU00284"/>
    </source>
</evidence>
<dbReference type="SUPFAM" id="SSF58104">
    <property type="entry name" value="Methyl-accepting chemotaxis protein (MCP) signaling domain"/>
    <property type="match status" value="1"/>
</dbReference>
<dbReference type="InterPro" id="IPR004090">
    <property type="entry name" value="Chemotax_Me-accpt_rcpt"/>
</dbReference>
<accession>A0ABV2CRU6</accession>
<keyword evidence="4" id="KW-0472">Membrane</keyword>
<dbReference type="SMART" id="SM00283">
    <property type="entry name" value="MA"/>
    <property type="match status" value="1"/>
</dbReference>
<organism evidence="6 7">
    <name type="scientific">Uliginosibacterium paludis</name>
    <dbReference type="NCBI Taxonomy" id="1615952"/>
    <lineage>
        <taxon>Bacteria</taxon>
        <taxon>Pseudomonadati</taxon>
        <taxon>Pseudomonadota</taxon>
        <taxon>Betaproteobacteria</taxon>
        <taxon>Rhodocyclales</taxon>
        <taxon>Zoogloeaceae</taxon>
        <taxon>Uliginosibacterium</taxon>
    </lineage>
</organism>
<comment type="similarity">
    <text evidence="2">Belongs to the methyl-accepting chemotaxis (MCP) protein family.</text>
</comment>
<sequence>MGRRTRIPILLAGGVNLVVVAALAQSVWLGLAWGVLCLAALGVVLFLADRTPPANPNTLLERDPAEPAFGERARFEDLNVLILEIVPLWKRHVALAQDQIRQAIESLVGSFSQLIGMLASGPDADSHGEASVMGAIRQAELSLREIINTLDSTQNCRETLVQEVAGLSLLARELWSMASEVSAIAKQTNLLALNASIEAARAGENGRGFAVVADQVGVLSNRSGETGQRIQSTVSRVSEAIAKTLEMSESFAARESVAIASSRNAAEQIVRDFNQTMQSLTDSVRQMSEDRSHVHHEIDKVIVELQFQDRVQQILDHVMADMGRMIDASIRSRTDPGSPLPDVDDWLDALARTYTMHDQRVVHGDTAATPATPAASGVMFF</sequence>